<proteinExistence type="predicted"/>
<dbReference type="SUPFAM" id="SSF51126">
    <property type="entry name" value="Pectin lyase-like"/>
    <property type="match status" value="1"/>
</dbReference>
<evidence type="ECO:0000313" key="4">
    <source>
        <dbReference type="EMBL" id="BAU26813.1"/>
    </source>
</evidence>
<dbReference type="InterPro" id="IPR011050">
    <property type="entry name" value="Pectin_lyase_fold/virulence"/>
</dbReference>
<dbReference type="InterPro" id="IPR006626">
    <property type="entry name" value="PbH1"/>
</dbReference>
<dbReference type="KEGG" id="asoc:CB4_00982"/>
<reference evidence="4 5" key="1">
    <citation type="submission" date="2015-12" db="EMBL/GenBank/DDBJ databases">
        <title>Genome sequence of Aneurinibacillus soli.</title>
        <authorList>
            <person name="Lee J.S."/>
            <person name="Lee K.C."/>
            <person name="Kim K.K."/>
            <person name="Lee B.W."/>
        </authorList>
    </citation>
    <scope>NUCLEOTIDE SEQUENCE [LARGE SCALE GENOMIC DNA]</scope>
    <source>
        <strain evidence="4 5">CB4</strain>
    </source>
</reference>
<dbReference type="InterPro" id="IPR026464">
    <property type="entry name" value="NosD_copper_fam"/>
</dbReference>
<name>A0A0U5B7R0_9BACL</name>
<evidence type="ECO:0000313" key="5">
    <source>
        <dbReference type="Proteomes" id="UP000217696"/>
    </source>
</evidence>
<evidence type="ECO:0000256" key="1">
    <source>
        <dbReference type="ARBA" id="ARBA00004906"/>
    </source>
</evidence>
<dbReference type="NCBIfam" id="TIGR03804">
    <property type="entry name" value="para_beta_helix"/>
    <property type="match status" value="3"/>
</dbReference>
<evidence type="ECO:0000256" key="3">
    <source>
        <dbReference type="ARBA" id="ARBA00022786"/>
    </source>
</evidence>
<dbReference type="PANTHER" id="PTHR22990:SF15">
    <property type="entry name" value="F-BOX ONLY PROTEIN 10"/>
    <property type="match status" value="1"/>
</dbReference>
<accession>A0A0U5B7R0</accession>
<keyword evidence="3" id="KW-0833">Ubl conjugation pathway</keyword>
<dbReference type="SMART" id="SM00722">
    <property type="entry name" value="CASH"/>
    <property type="match status" value="2"/>
</dbReference>
<dbReference type="PANTHER" id="PTHR22990">
    <property type="entry name" value="F-BOX ONLY PROTEIN"/>
    <property type="match status" value="1"/>
</dbReference>
<dbReference type="Pfam" id="PF05048">
    <property type="entry name" value="NosD"/>
    <property type="match status" value="1"/>
</dbReference>
<dbReference type="InterPro" id="IPR007742">
    <property type="entry name" value="NosD_dom"/>
</dbReference>
<gene>
    <name evidence="4" type="ORF">CB4_00982</name>
</gene>
<dbReference type="AlphaFoldDB" id="A0A0U5B7R0"/>
<evidence type="ECO:0000256" key="2">
    <source>
        <dbReference type="ARBA" id="ARBA00022737"/>
    </source>
</evidence>
<dbReference type="NCBIfam" id="TIGR04247">
    <property type="entry name" value="NosD_copper_fam"/>
    <property type="match status" value="1"/>
</dbReference>
<organism evidence="4 5">
    <name type="scientific">Aneurinibacillus soli</name>
    <dbReference type="NCBI Taxonomy" id="1500254"/>
    <lineage>
        <taxon>Bacteria</taxon>
        <taxon>Bacillati</taxon>
        <taxon>Bacillota</taxon>
        <taxon>Bacilli</taxon>
        <taxon>Bacillales</taxon>
        <taxon>Paenibacillaceae</taxon>
        <taxon>Aneurinibacillus group</taxon>
        <taxon>Aneurinibacillus</taxon>
    </lineage>
</organism>
<sequence>MNGGGCRIRTYWLAILMMCALLAGTPVHVQAAPSLSSMLASAKPGDTLTLPAGTYEGPVRITKSITLLAEPGAVLEGNHEGSVLLIEADNVTVQGLTIRGTGESVADFDAAIKVSGNHAILRNNTIQTDAFGIHFDRSTGSKAESNIIKGRNDIPLPQRGNGIQLTGKGKHVLENNHLYDMQDGVYFDGTYDNIVRNNSVTNSRYGYHVMFSDRNTLEHNQATNSTIGAMVMDGENTRITGNIFSGQRNSEGYALFLYDARGATVTNNQLTRNSIGLALDMTDGVTISNNRIAENAIGVKRVGNVLDTHLTRNIFTGNVRPIGGKANWNADVWSLNKIGNYWDDYSGFDLNGDNIGDSPYRMADGMLKTMDQNPLLAIFYASPLQQLLEQLTGSDGTFDRYPLLLPPATS</sequence>
<keyword evidence="2" id="KW-0677">Repeat</keyword>
<dbReference type="InterPro" id="IPR022441">
    <property type="entry name" value="Para_beta_helix_rpt-2"/>
</dbReference>
<comment type="pathway">
    <text evidence="1">Protein modification; protein ubiquitination.</text>
</comment>
<dbReference type="Gene3D" id="2.160.20.10">
    <property type="entry name" value="Single-stranded right-handed beta-helix, Pectin lyase-like"/>
    <property type="match status" value="1"/>
</dbReference>
<dbReference type="Proteomes" id="UP000217696">
    <property type="component" value="Chromosome"/>
</dbReference>
<protein>
    <submittedName>
        <fullName evidence="4">Periplasmic copper-binding protein NosD</fullName>
    </submittedName>
</protein>
<dbReference type="InterPro" id="IPR006633">
    <property type="entry name" value="Carb-bd_sugar_hydrolysis-dom"/>
</dbReference>
<dbReference type="EMBL" id="AP017312">
    <property type="protein sequence ID" value="BAU26813.1"/>
    <property type="molecule type" value="Genomic_DNA"/>
</dbReference>
<keyword evidence="5" id="KW-1185">Reference proteome</keyword>
<dbReference type="InterPro" id="IPR012334">
    <property type="entry name" value="Pectin_lyas_fold"/>
</dbReference>
<dbReference type="SMART" id="SM00710">
    <property type="entry name" value="PbH1"/>
    <property type="match status" value="9"/>
</dbReference>
<dbReference type="InterPro" id="IPR051550">
    <property type="entry name" value="SCF-Subunits/Alg-Epimerases"/>
</dbReference>